<sequence>MHPMGFIKKVYSIISMLSLFSIISMARPSPFEVGPAAGLQDGSEHGHSAPIQTFANGTQYVVLYTGRTYILPNHTAISSEGEQLSKRDPAIAAPNSIRCNGFHSYKRVDTKGVYAHIDAVCNAVKNRYIGPGIFLYDIRSLNGVKVMWYYYGQTKKFILTFDSCVNHSRWLEKKCSDWATPADWVRGFHGGMKVGTDGETVVIMEPEDW</sequence>
<keyword evidence="1" id="KW-0732">Signal</keyword>
<dbReference type="Proteomes" id="UP000275078">
    <property type="component" value="Unassembled WGS sequence"/>
</dbReference>
<protein>
    <recommendedName>
        <fullName evidence="4">AA1-like domain-containing protein</fullName>
    </recommendedName>
</protein>
<evidence type="ECO:0000313" key="3">
    <source>
        <dbReference type="Proteomes" id="UP000275078"/>
    </source>
</evidence>
<accession>A0A3N4I4R2</accession>
<feature type="chain" id="PRO_5018145091" description="AA1-like domain-containing protein" evidence="1">
    <location>
        <begin position="29"/>
        <end position="209"/>
    </location>
</feature>
<dbReference type="EMBL" id="ML119688">
    <property type="protein sequence ID" value="RPA80447.1"/>
    <property type="molecule type" value="Genomic_DNA"/>
</dbReference>
<proteinExistence type="predicted"/>
<feature type="signal peptide" evidence="1">
    <location>
        <begin position="1"/>
        <end position="28"/>
    </location>
</feature>
<evidence type="ECO:0000313" key="2">
    <source>
        <dbReference type="EMBL" id="RPA80447.1"/>
    </source>
</evidence>
<keyword evidence="3" id="KW-1185">Reference proteome</keyword>
<evidence type="ECO:0008006" key="4">
    <source>
        <dbReference type="Google" id="ProtNLM"/>
    </source>
</evidence>
<dbReference type="AlphaFoldDB" id="A0A3N4I4R2"/>
<evidence type="ECO:0000256" key="1">
    <source>
        <dbReference type="SAM" id="SignalP"/>
    </source>
</evidence>
<name>A0A3N4I4R2_ASCIM</name>
<gene>
    <name evidence="2" type="ORF">BJ508DRAFT_362630</name>
</gene>
<organism evidence="2 3">
    <name type="scientific">Ascobolus immersus RN42</name>
    <dbReference type="NCBI Taxonomy" id="1160509"/>
    <lineage>
        <taxon>Eukaryota</taxon>
        <taxon>Fungi</taxon>
        <taxon>Dikarya</taxon>
        <taxon>Ascomycota</taxon>
        <taxon>Pezizomycotina</taxon>
        <taxon>Pezizomycetes</taxon>
        <taxon>Pezizales</taxon>
        <taxon>Ascobolaceae</taxon>
        <taxon>Ascobolus</taxon>
    </lineage>
</organism>
<reference evidence="2 3" key="1">
    <citation type="journal article" date="2018" name="Nat. Ecol. Evol.">
        <title>Pezizomycetes genomes reveal the molecular basis of ectomycorrhizal truffle lifestyle.</title>
        <authorList>
            <person name="Murat C."/>
            <person name="Payen T."/>
            <person name="Noel B."/>
            <person name="Kuo A."/>
            <person name="Morin E."/>
            <person name="Chen J."/>
            <person name="Kohler A."/>
            <person name="Krizsan K."/>
            <person name="Balestrini R."/>
            <person name="Da Silva C."/>
            <person name="Montanini B."/>
            <person name="Hainaut M."/>
            <person name="Levati E."/>
            <person name="Barry K.W."/>
            <person name="Belfiori B."/>
            <person name="Cichocki N."/>
            <person name="Clum A."/>
            <person name="Dockter R.B."/>
            <person name="Fauchery L."/>
            <person name="Guy J."/>
            <person name="Iotti M."/>
            <person name="Le Tacon F."/>
            <person name="Lindquist E.A."/>
            <person name="Lipzen A."/>
            <person name="Malagnac F."/>
            <person name="Mello A."/>
            <person name="Molinier V."/>
            <person name="Miyauchi S."/>
            <person name="Poulain J."/>
            <person name="Riccioni C."/>
            <person name="Rubini A."/>
            <person name="Sitrit Y."/>
            <person name="Splivallo R."/>
            <person name="Traeger S."/>
            <person name="Wang M."/>
            <person name="Zifcakova L."/>
            <person name="Wipf D."/>
            <person name="Zambonelli A."/>
            <person name="Paolocci F."/>
            <person name="Nowrousian M."/>
            <person name="Ottonello S."/>
            <person name="Baldrian P."/>
            <person name="Spatafora J.W."/>
            <person name="Henrissat B."/>
            <person name="Nagy L.G."/>
            <person name="Aury J.M."/>
            <person name="Wincker P."/>
            <person name="Grigoriev I.V."/>
            <person name="Bonfante P."/>
            <person name="Martin F.M."/>
        </authorList>
    </citation>
    <scope>NUCLEOTIDE SEQUENCE [LARGE SCALE GENOMIC DNA]</scope>
    <source>
        <strain evidence="2 3">RN42</strain>
    </source>
</reference>